<evidence type="ECO:0000313" key="2">
    <source>
        <dbReference type="EMBL" id="KKR70242.1"/>
    </source>
</evidence>
<dbReference type="AlphaFoldDB" id="A0A0G0W4Q6"/>
<keyword evidence="1" id="KW-0812">Transmembrane</keyword>
<evidence type="ECO:0000313" key="3">
    <source>
        <dbReference type="Proteomes" id="UP000034452"/>
    </source>
</evidence>
<comment type="caution">
    <text evidence="2">The sequence shown here is derived from an EMBL/GenBank/DDBJ whole genome shotgun (WGS) entry which is preliminary data.</text>
</comment>
<accession>A0A0G0W4Q6</accession>
<keyword evidence="1" id="KW-1133">Transmembrane helix</keyword>
<reference evidence="2 3" key="1">
    <citation type="journal article" date="2015" name="Nature">
        <title>rRNA introns, odd ribosomes, and small enigmatic genomes across a large radiation of phyla.</title>
        <authorList>
            <person name="Brown C.T."/>
            <person name="Hug L.A."/>
            <person name="Thomas B.C."/>
            <person name="Sharon I."/>
            <person name="Castelle C.J."/>
            <person name="Singh A."/>
            <person name="Wilkins M.J."/>
            <person name="Williams K.H."/>
            <person name="Banfield J.F."/>
        </authorList>
    </citation>
    <scope>NUCLEOTIDE SEQUENCE [LARGE SCALE GENOMIC DNA]</scope>
</reference>
<proteinExistence type="predicted"/>
<dbReference type="EMBL" id="LBZL01000010">
    <property type="protein sequence ID" value="KKR70242.1"/>
    <property type="molecule type" value="Genomic_DNA"/>
</dbReference>
<gene>
    <name evidence="2" type="ORF">UU13_C0010G0007</name>
</gene>
<protein>
    <submittedName>
        <fullName evidence="2">Uncharacterized protein</fullName>
    </submittedName>
</protein>
<sequence length="166" mass="17855">MTKIFSKKKNGYAVLELLFYIAFFVALSLIVIDAMVTMAGSFRETAIQAELAQSGSILERIGREIRTSHDISSVSAADLTLSAKDADGADKTVRFLLSGSDAQLLENGVLVGNLNTPNISVMTLSFAPITTAKGKAVKILLTVKSNNDASNRIVDFYDTVVLRGSY</sequence>
<evidence type="ECO:0000256" key="1">
    <source>
        <dbReference type="SAM" id="Phobius"/>
    </source>
</evidence>
<dbReference type="Proteomes" id="UP000034452">
    <property type="component" value="Unassembled WGS sequence"/>
</dbReference>
<organism evidence="2 3">
    <name type="scientific">Candidatus Nomurabacteria bacterium GW2011_GWB1_40_7</name>
    <dbReference type="NCBI Taxonomy" id="1618744"/>
    <lineage>
        <taxon>Bacteria</taxon>
        <taxon>Candidatus Nomuraibacteriota</taxon>
    </lineage>
</organism>
<keyword evidence="1" id="KW-0472">Membrane</keyword>
<feature type="transmembrane region" description="Helical" evidence="1">
    <location>
        <begin position="12"/>
        <end position="32"/>
    </location>
</feature>
<name>A0A0G0W4Q6_9BACT</name>